<evidence type="ECO:0000313" key="4">
    <source>
        <dbReference type="EMBL" id="CAL1271207.1"/>
    </source>
</evidence>
<evidence type="ECO:0000259" key="3">
    <source>
        <dbReference type="SMART" id="SM00568"/>
    </source>
</evidence>
<dbReference type="Gene3D" id="2.30.29.30">
    <property type="entry name" value="Pleckstrin-homology domain (PH domain)/Phosphotyrosine-binding domain (PTB)"/>
    <property type="match status" value="1"/>
</dbReference>
<dbReference type="InterPro" id="IPR037847">
    <property type="entry name" value="GRAMDC4"/>
</dbReference>
<evidence type="ECO:0000256" key="1">
    <source>
        <dbReference type="SAM" id="MobiDB-lite"/>
    </source>
</evidence>
<dbReference type="Pfam" id="PF02893">
    <property type="entry name" value="GRAM"/>
    <property type="match status" value="1"/>
</dbReference>
<dbReference type="PANTHER" id="PTHR37402:SF1">
    <property type="entry name" value="GRAM DOMAIN-CONTAINING PROTEIN 4"/>
    <property type="match status" value="1"/>
</dbReference>
<keyword evidence="2" id="KW-0472">Membrane</keyword>
<comment type="caution">
    <text evidence="4">The sequence shown here is derived from an EMBL/GenBank/DDBJ whole genome shotgun (WGS) entry which is preliminary data.</text>
</comment>
<feature type="transmembrane region" description="Helical" evidence="2">
    <location>
        <begin position="368"/>
        <end position="388"/>
    </location>
</feature>
<accession>A0AAV1ZIH6</accession>
<gene>
    <name evidence="4" type="ORF">LARSCL_LOCUS5696</name>
</gene>
<name>A0AAV1ZIH6_9ARAC</name>
<feature type="domain" description="GRAM" evidence="3">
    <location>
        <begin position="465"/>
        <end position="541"/>
    </location>
</feature>
<dbReference type="GO" id="GO:0006915">
    <property type="term" value="P:apoptotic process"/>
    <property type="evidence" value="ECO:0007669"/>
    <property type="project" value="InterPro"/>
</dbReference>
<feature type="transmembrane region" description="Helical" evidence="2">
    <location>
        <begin position="394"/>
        <end position="411"/>
    </location>
</feature>
<feature type="transmembrane region" description="Helical" evidence="2">
    <location>
        <begin position="289"/>
        <end position="311"/>
    </location>
</feature>
<feature type="compositionally biased region" description="Basic residues" evidence="1">
    <location>
        <begin position="127"/>
        <end position="137"/>
    </location>
</feature>
<keyword evidence="2" id="KW-1133">Transmembrane helix</keyword>
<feature type="region of interest" description="Disordered" evidence="1">
    <location>
        <begin position="590"/>
        <end position="612"/>
    </location>
</feature>
<dbReference type="Proteomes" id="UP001497382">
    <property type="component" value="Unassembled WGS sequence"/>
</dbReference>
<dbReference type="AlphaFoldDB" id="A0AAV1ZIH6"/>
<evidence type="ECO:0000256" key="2">
    <source>
        <dbReference type="SAM" id="Phobius"/>
    </source>
</evidence>
<feature type="region of interest" description="Disordered" evidence="1">
    <location>
        <begin position="116"/>
        <end position="163"/>
    </location>
</feature>
<keyword evidence="5" id="KW-1185">Reference proteome</keyword>
<dbReference type="GO" id="GO:0034164">
    <property type="term" value="P:negative regulation of toll-like receptor 9 signaling pathway"/>
    <property type="evidence" value="ECO:0007669"/>
    <property type="project" value="TreeGrafter"/>
</dbReference>
<dbReference type="InterPro" id="IPR011993">
    <property type="entry name" value="PH-like_dom_sf"/>
</dbReference>
<dbReference type="SMART" id="SM00568">
    <property type="entry name" value="GRAM"/>
    <property type="match status" value="1"/>
</dbReference>
<dbReference type="PANTHER" id="PTHR37402">
    <property type="entry name" value="GRAM DOMAIN-CONTAINING PROTEIN 4"/>
    <property type="match status" value="1"/>
</dbReference>
<protein>
    <recommendedName>
        <fullName evidence="3">GRAM domain-containing protein</fullName>
    </recommendedName>
</protein>
<organism evidence="4 5">
    <name type="scientific">Larinioides sclopetarius</name>
    <dbReference type="NCBI Taxonomy" id="280406"/>
    <lineage>
        <taxon>Eukaryota</taxon>
        <taxon>Metazoa</taxon>
        <taxon>Ecdysozoa</taxon>
        <taxon>Arthropoda</taxon>
        <taxon>Chelicerata</taxon>
        <taxon>Arachnida</taxon>
        <taxon>Araneae</taxon>
        <taxon>Araneomorphae</taxon>
        <taxon>Entelegynae</taxon>
        <taxon>Araneoidea</taxon>
        <taxon>Araneidae</taxon>
        <taxon>Larinioides</taxon>
    </lineage>
</organism>
<dbReference type="EMBL" id="CAXIEN010000053">
    <property type="protein sequence ID" value="CAL1271207.1"/>
    <property type="molecule type" value="Genomic_DNA"/>
</dbReference>
<dbReference type="InterPro" id="IPR037845">
    <property type="entry name" value="GRAMDC4_PH-GRAM"/>
</dbReference>
<proteinExistence type="predicted"/>
<dbReference type="InterPro" id="IPR004182">
    <property type="entry name" value="GRAM"/>
</dbReference>
<dbReference type="CDD" id="cd13221">
    <property type="entry name" value="PH-GRAM_GRAMDC4"/>
    <property type="match status" value="1"/>
</dbReference>
<evidence type="ECO:0000313" key="5">
    <source>
        <dbReference type="Proteomes" id="UP001497382"/>
    </source>
</evidence>
<reference evidence="4 5" key="1">
    <citation type="submission" date="2024-04" db="EMBL/GenBank/DDBJ databases">
        <authorList>
            <person name="Rising A."/>
            <person name="Reimegard J."/>
            <person name="Sonavane S."/>
            <person name="Akerstrom W."/>
            <person name="Nylinder S."/>
            <person name="Hedman E."/>
            <person name="Kallberg Y."/>
        </authorList>
    </citation>
    <scope>NUCLEOTIDE SEQUENCE [LARGE SCALE GENOMIC DNA]</scope>
</reference>
<sequence length="628" mass="71832">MSLRQAIKSKFRSEKPEIEIMAAPTILQTYPSEERLLEEIPDECPHPDKGSNDSCSACYESQLAQLQEQFVSIMLENQQLVNEIKELKSQSLVEQLTKQLEKERERYRVLSERLHEKESTSLSSKSPRLRRFARKEKHGTDKSKSSEAGGESSGMAVILEKEDPGDIFKDTEEEVHTETTPLQPESQPFPPAEKLGWFGYIRNWIISYFYRLAEDFSDTAVDDDDSGDFDPEGDPLTVRKLKDNLVRFSNATKPVSNLFESFVALLRWNSPGTTMLAFCVYMYTVYHGWLFPLIFFSILCQLTLNYIRGWFSVPHITRKQEHEDGDMGVSDKFQLVLHVARKVQNQLGYMADCLEKIKNLMTWQQVEVTAHLYFVLAVAFISSCIFPAHQLFTAFGFYVGIKLFIIDYIFFRFPKVQQKHDTTARLWKALPTDAQLERRHNRAELDKLVVNQSNIINTSLSSENQNFCELFNLPPSETPIPAWHGGRRCTLINKDKSLTAAFKNGRLYLTNSFLCFERSKSATPKNLVLALKNINKVEKAKPYPWIPGGGMAIEVTMISPEKTYIFGAILNRDETLESIMDAGQKAGLSWASTPLQPDHEEPQQSSSTKKPMLDMTKGNIYVCDFKLL</sequence>
<keyword evidence="2" id="KW-0812">Transmembrane</keyword>